<dbReference type="AlphaFoldDB" id="X1G847"/>
<reference evidence="2" key="1">
    <citation type="journal article" date="2014" name="Front. Microbiol.">
        <title>High frequency of phylogenetically diverse reductive dehalogenase-homologous genes in deep subseafloor sedimentary metagenomes.</title>
        <authorList>
            <person name="Kawai M."/>
            <person name="Futagami T."/>
            <person name="Toyoda A."/>
            <person name="Takaki Y."/>
            <person name="Nishi S."/>
            <person name="Hori S."/>
            <person name="Arai W."/>
            <person name="Tsubouchi T."/>
            <person name="Morono Y."/>
            <person name="Uchiyama I."/>
            <person name="Ito T."/>
            <person name="Fujiyama A."/>
            <person name="Inagaki F."/>
            <person name="Takami H."/>
        </authorList>
    </citation>
    <scope>NUCLEOTIDE SEQUENCE</scope>
    <source>
        <strain evidence="2">Expedition CK06-06</strain>
    </source>
</reference>
<proteinExistence type="predicted"/>
<comment type="caution">
    <text evidence="2">The sequence shown here is derived from an EMBL/GenBank/DDBJ whole genome shotgun (WGS) entry which is preliminary data.</text>
</comment>
<evidence type="ECO:0000313" key="2">
    <source>
        <dbReference type="EMBL" id="GAH29208.1"/>
    </source>
</evidence>
<dbReference type="EMBL" id="BARU01001104">
    <property type="protein sequence ID" value="GAH29208.1"/>
    <property type="molecule type" value="Genomic_DNA"/>
</dbReference>
<feature type="region of interest" description="Disordered" evidence="1">
    <location>
        <begin position="1"/>
        <end position="46"/>
    </location>
</feature>
<gene>
    <name evidence="2" type="ORF">S03H2_03088</name>
</gene>
<name>X1G847_9ZZZZ</name>
<feature type="non-terminal residue" evidence="2">
    <location>
        <position position="1"/>
    </location>
</feature>
<evidence type="ECO:0000256" key="1">
    <source>
        <dbReference type="SAM" id="MobiDB-lite"/>
    </source>
</evidence>
<sequence length="46" mass="5235">VKSYHGKENTKELKEKGKTVTSSDREIPFDKSEDFLPHHGSAPHLE</sequence>
<protein>
    <submittedName>
        <fullName evidence="2">Uncharacterized protein</fullName>
    </submittedName>
</protein>
<organism evidence="2">
    <name type="scientific">marine sediment metagenome</name>
    <dbReference type="NCBI Taxonomy" id="412755"/>
    <lineage>
        <taxon>unclassified sequences</taxon>
        <taxon>metagenomes</taxon>
        <taxon>ecological metagenomes</taxon>
    </lineage>
</organism>
<feature type="compositionally biased region" description="Basic and acidic residues" evidence="1">
    <location>
        <begin position="1"/>
        <end position="37"/>
    </location>
</feature>
<accession>X1G847</accession>